<evidence type="ECO:0000313" key="3">
    <source>
        <dbReference type="Proteomes" id="UP000014821"/>
    </source>
</evidence>
<keyword evidence="1" id="KW-0732">Signal</keyword>
<proteinExistence type="predicted"/>
<reference evidence="2" key="1">
    <citation type="submission" date="2013-04" db="EMBL/GenBank/DDBJ databases">
        <title>Genome sequence of Chlamydia psittaci 10_881_SC42.</title>
        <authorList>
            <person name="Huot-Creasy H."/>
            <person name="McCracken C.L."/>
            <person name="Humphries M."/>
            <person name="Sachse K."/>
            <person name="Laroucau K."/>
            <person name="Bavoil P."/>
            <person name="Myers G.S."/>
        </authorList>
    </citation>
    <scope>NUCLEOTIDE SEQUENCE [LARGE SCALE GENOMIC DNA]</scope>
    <source>
        <strain evidence="2">10_881_SC42</strain>
    </source>
</reference>
<evidence type="ECO:0000256" key="1">
    <source>
        <dbReference type="SAM" id="SignalP"/>
    </source>
</evidence>
<organism evidence="2 3">
    <name type="scientific">Chlamydia avium</name>
    <dbReference type="NCBI Taxonomy" id="1457141"/>
    <lineage>
        <taxon>Bacteria</taxon>
        <taxon>Pseudomonadati</taxon>
        <taxon>Chlamydiota</taxon>
        <taxon>Chlamydiia</taxon>
        <taxon>Chlamydiales</taxon>
        <taxon>Chlamydiaceae</taxon>
        <taxon>Chlamydia/Chlamydophila group</taxon>
        <taxon>Chlamydia</taxon>
    </lineage>
</organism>
<dbReference type="InterPro" id="IPR011990">
    <property type="entry name" value="TPR-like_helical_dom_sf"/>
</dbReference>
<evidence type="ECO:0000313" key="2">
    <source>
        <dbReference type="EMBL" id="EPP38664.1"/>
    </source>
</evidence>
<accession>A0ABP2X927</accession>
<keyword evidence="3" id="KW-1185">Reference proteome</keyword>
<dbReference type="RefSeq" id="WP_020359140.1">
    <property type="nucleotide sequence ID" value="NZ_KE360587.1"/>
</dbReference>
<sequence length="837" mass="97256">MKIYCALFIRFVQSCCILVVGFLGVCATPPQKLPFGHYCADVHTELKSGKACDEVFSKFVDRIIEDKTELSLRDWETIAFLVRDYVQIRIKQENHTASAEILKKLLSVASMPYQIKSSIRLSWQKLNPDGVPLRELTARLHDVNNFQATLEDHLLLQLYNMTLHSSYDDRKQEVLLAKERGDYDEALRLCHQLKESIEAGVCSPHPDILPTERFFLNKTILALQLEKSRDDIELCASLLLSYCRAEKDYVQSIESLVLRISQGEVNRANEVDVVLLAHALYTLSWDQKQAIHELEVLIDHGNYLQSTLLCYGYFSLLEIHYQNKNFEEIRKLLCAGEKVFLSNHPYFPEYSFFLASYHYEKQDYEKSQEIFLSILKYAAKLGVTLARVYEYLGCIHCLHKQYSEAEDFFLKAYKGWNRQEAGLGLFLTYALQGKSTLCEEFLSRSSFSFAYHNIVKSVTSSFLKREDASLSPFVKVCTMLHRDQHVSLSDIYYHCIYDMIKRYPICHSHPILSLIDLQLVHAEQEYFEKIQDTIRDSDFRRALTFWLDFRGGKLPVEHTRDISLTHPESLEEIALCCFYALYSSDSVSGDALSQVFSSECSSLQSVIRWVWALTRSSCNQEELRRYCEHLSLRPFGDRLYLLAYDVQEYFSKNEQALTHLSAFSDFFPNSSLLPAAYYFQSCAEDTLMRKISWLTRALQEFSEITLSGENAKPWAYIYYTVKLDLANAYLALGETTRAKEVFEEVKQDWTVPNHPQLTFIEDSCVRISMEMRWVIGLAYVYERLQERNLLIHHLLEHIEKRLLNHSLRREYVGEMLMKTVALCERFLVTEGSNSMIG</sequence>
<dbReference type="SUPFAM" id="SSF48452">
    <property type="entry name" value="TPR-like"/>
    <property type="match status" value="1"/>
</dbReference>
<dbReference type="Proteomes" id="UP000014821">
    <property type="component" value="Unassembled WGS sequence"/>
</dbReference>
<protein>
    <submittedName>
        <fullName evidence="2">Tetratricopeptide repeat family protein</fullName>
    </submittedName>
</protein>
<gene>
    <name evidence="2" type="ORF">CP10881SC42_0083</name>
</gene>
<feature type="chain" id="PRO_5045790928" evidence="1">
    <location>
        <begin position="28"/>
        <end position="837"/>
    </location>
</feature>
<dbReference type="EMBL" id="ATND01000001">
    <property type="protein sequence ID" value="EPP38664.1"/>
    <property type="molecule type" value="Genomic_DNA"/>
</dbReference>
<dbReference type="Gene3D" id="1.25.40.10">
    <property type="entry name" value="Tetratricopeptide repeat domain"/>
    <property type="match status" value="1"/>
</dbReference>
<name>A0ABP2X927_9CHLA</name>
<feature type="signal peptide" evidence="1">
    <location>
        <begin position="1"/>
        <end position="27"/>
    </location>
</feature>
<comment type="caution">
    <text evidence="2">The sequence shown here is derived from an EMBL/GenBank/DDBJ whole genome shotgun (WGS) entry which is preliminary data.</text>
</comment>